<organism evidence="3 4">
    <name type="scientific">Ectocarpus siliculosus</name>
    <name type="common">Brown alga</name>
    <name type="synonym">Conferva siliculosa</name>
    <dbReference type="NCBI Taxonomy" id="2880"/>
    <lineage>
        <taxon>Eukaryota</taxon>
        <taxon>Sar</taxon>
        <taxon>Stramenopiles</taxon>
        <taxon>Ochrophyta</taxon>
        <taxon>PX clade</taxon>
        <taxon>Phaeophyceae</taxon>
        <taxon>Ectocarpales</taxon>
        <taxon>Ectocarpaceae</taxon>
        <taxon>Ectocarpus</taxon>
    </lineage>
</organism>
<keyword evidence="4" id="KW-1185">Reference proteome</keyword>
<dbReference type="InParanoid" id="D8LFS1"/>
<feature type="region of interest" description="Disordered" evidence="1">
    <location>
        <begin position="28"/>
        <end position="57"/>
    </location>
</feature>
<dbReference type="GO" id="GO:0005739">
    <property type="term" value="C:mitochondrion"/>
    <property type="evidence" value="ECO:0007669"/>
    <property type="project" value="TreeGrafter"/>
</dbReference>
<reference evidence="3 4" key="1">
    <citation type="journal article" date="2010" name="Nature">
        <title>The Ectocarpus genome and the independent evolution of multicellularity in brown algae.</title>
        <authorList>
            <person name="Cock J.M."/>
            <person name="Sterck L."/>
            <person name="Rouze P."/>
            <person name="Scornet D."/>
            <person name="Allen A.E."/>
            <person name="Amoutzias G."/>
            <person name="Anthouard V."/>
            <person name="Artiguenave F."/>
            <person name="Aury J.M."/>
            <person name="Badger J.H."/>
            <person name="Beszteri B."/>
            <person name="Billiau K."/>
            <person name="Bonnet E."/>
            <person name="Bothwell J.H."/>
            <person name="Bowler C."/>
            <person name="Boyen C."/>
            <person name="Brownlee C."/>
            <person name="Carrano C.J."/>
            <person name="Charrier B."/>
            <person name="Cho G.Y."/>
            <person name="Coelho S.M."/>
            <person name="Collen J."/>
            <person name="Corre E."/>
            <person name="Da Silva C."/>
            <person name="Delage L."/>
            <person name="Delaroque N."/>
            <person name="Dittami S.M."/>
            <person name="Doulbeau S."/>
            <person name="Elias M."/>
            <person name="Farnham G."/>
            <person name="Gachon C.M."/>
            <person name="Gschloessl B."/>
            <person name="Heesch S."/>
            <person name="Jabbari K."/>
            <person name="Jubin C."/>
            <person name="Kawai H."/>
            <person name="Kimura K."/>
            <person name="Kloareg B."/>
            <person name="Kupper F.C."/>
            <person name="Lang D."/>
            <person name="Le Bail A."/>
            <person name="Leblanc C."/>
            <person name="Lerouge P."/>
            <person name="Lohr M."/>
            <person name="Lopez P.J."/>
            <person name="Martens C."/>
            <person name="Maumus F."/>
            <person name="Michel G."/>
            <person name="Miranda-Saavedra D."/>
            <person name="Morales J."/>
            <person name="Moreau H."/>
            <person name="Motomura T."/>
            <person name="Nagasato C."/>
            <person name="Napoli C.A."/>
            <person name="Nelson D.R."/>
            <person name="Nyvall-Collen P."/>
            <person name="Peters A.F."/>
            <person name="Pommier C."/>
            <person name="Potin P."/>
            <person name="Poulain J."/>
            <person name="Quesneville H."/>
            <person name="Read B."/>
            <person name="Rensing S.A."/>
            <person name="Ritter A."/>
            <person name="Rousvoal S."/>
            <person name="Samanta M."/>
            <person name="Samson G."/>
            <person name="Schroeder D.C."/>
            <person name="Segurens B."/>
            <person name="Strittmatter M."/>
            <person name="Tonon T."/>
            <person name="Tregear J.W."/>
            <person name="Valentin K."/>
            <person name="von Dassow P."/>
            <person name="Yamagishi T."/>
            <person name="Van de Peer Y."/>
            <person name="Wincker P."/>
        </authorList>
    </citation>
    <scope>NUCLEOTIDE SEQUENCE [LARGE SCALE GENOMIC DNA]</scope>
    <source>
        <strain evidence="4">Ec32 / CCAP1310/4</strain>
    </source>
</reference>
<dbReference type="eggNOG" id="ENOG502S4UH">
    <property type="taxonomic scope" value="Eukaryota"/>
</dbReference>
<evidence type="ECO:0000256" key="1">
    <source>
        <dbReference type="SAM" id="MobiDB-lite"/>
    </source>
</evidence>
<dbReference type="Pfam" id="PF06916">
    <property type="entry name" value="FAM210A-B_dom"/>
    <property type="match status" value="1"/>
</dbReference>
<protein>
    <recommendedName>
        <fullName evidence="2">DUF1279 domain-containing protein</fullName>
    </recommendedName>
</protein>
<feature type="region of interest" description="Disordered" evidence="1">
    <location>
        <begin position="70"/>
        <end position="95"/>
    </location>
</feature>
<dbReference type="Proteomes" id="UP000002630">
    <property type="component" value="Unassembled WGS sequence"/>
</dbReference>
<feature type="compositionally biased region" description="Polar residues" evidence="1">
    <location>
        <begin position="28"/>
        <end position="44"/>
    </location>
</feature>
<dbReference type="OrthoDB" id="426386at2759"/>
<sequence length="237" mass="25074">MMIYSSFRYSARVGCRRAMCPAALTTVGCRQQQPPGGSRTSAAFSNGPAAQRRTLSGSVRDIGMGSSPSFMSKHPGCGSSNHSIHRGVEKDTPPPPPITAPPAATAAVASKAPTLADRWKAARSKVTAEYLKHFMKRYGRVAATFHMSVFLGTLGTCYSLIDYGGLDIAELVKDVPILADNLPPAGAGNLAIAYGMTSAIGPPRAVLTVTVTPRIARFLAGREEERRREDEGGTTPP</sequence>
<gene>
    <name evidence="3" type="ORF">Esi_0151_0044</name>
</gene>
<dbReference type="PANTHER" id="PTHR21377:SF0">
    <property type="entry name" value="PROTEIN FAM210B, MITOCHONDRIAL"/>
    <property type="match status" value="1"/>
</dbReference>
<evidence type="ECO:0000259" key="2">
    <source>
        <dbReference type="Pfam" id="PF06916"/>
    </source>
</evidence>
<dbReference type="AlphaFoldDB" id="D8LFS1"/>
<feature type="domain" description="DUF1279" evidence="2">
    <location>
        <begin position="131"/>
        <end position="213"/>
    </location>
</feature>
<dbReference type="InterPro" id="IPR045866">
    <property type="entry name" value="FAM210A/B-like"/>
</dbReference>
<dbReference type="EMBL" id="FN649760">
    <property type="protein sequence ID" value="CBN75645.1"/>
    <property type="molecule type" value="Genomic_DNA"/>
</dbReference>
<proteinExistence type="predicted"/>
<dbReference type="InterPro" id="IPR009688">
    <property type="entry name" value="FAM210A/B-like_dom"/>
</dbReference>
<evidence type="ECO:0000313" key="3">
    <source>
        <dbReference type="EMBL" id="CBN75645.1"/>
    </source>
</evidence>
<evidence type="ECO:0000313" key="4">
    <source>
        <dbReference type="Proteomes" id="UP000002630"/>
    </source>
</evidence>
<dbReference type="PANTHER" id="PTHR21377">
    <property type="entry name" value="PROTEIN FAM210B, MITOCHONDRIAL"/>
    <property type="match status" value="1"/>
</dbReference>
<accession>D8LFS1</accession>
<name>D8LFS1_ECTSI</name>